<dbReference type="PANTHER" id="PTHR43877:SF2">
    <property type="entry name" value="AMINOALKYLPHOSPHONATE N-ACETYLTRANSFERASE-RELATED"/>
    <property type="match status" value="1"/>
</dbReference>
<dbReference type="EMBL" id="RDSM01000002">
    <property type="protein sequence ID" value="RXH55721.1"/>
    <property type="molecule type" value="Genomic_DNA"/>
</dbReference>
<gene>
    <name evidence="4" type="ORF">GRAN_2578</name>
</gene>
<dbReference type="PANTHER" id="PTHR43877">
    <property type="entry name" value="AMINOALKYLPHOSPHONATE N-ACETYLTRANSFERASE-RELATED-RELATED"/>
    <property type="match status" value="1"/>
</dbReference>
<sequence length="174" mass="19360">MRPAREQDLPAIVTLMNAAFRGGGEHRGWSTEADYISGTRTSESLLREEIASQAQFFVVDADAPSRIRGCVSLKQLSPEKWYLGSLTVDPAQQNSGFGRELLAAAEDYLVSQGASVIEMTVVQLRHALISWYERRGYHLTGATRPFPYGDSRIGTPLRDDLSFVVLEKLLETVR</sequence>
<dbReference type="InterPro" id="IPR000182">
    <property type="entry name" value="GNAT_dom"/>
</dbReference>
<evidence type="ECO:0000313" key="4">
    <source>
        <dbReference type="EMBL" id="RXH55721.1"/>
    </source>
</evidence>
<feature type="domain" description="N-acetyltransferase" evidence="3">
    <location>
        <begin position="1"/>
        <end position="171"/>
    </location>
</feature>
<dbReference type="Gene3D" id="3.40.630.30">
    <property type="match status" value="1"/>
</dbReference>
<evidence type="ECO:0000256" key="2">
    <source>
        <dbReference type="ARBA" id="ARBA00023315"/>
    </source>
</evidence>
<reference evidence="4 5" key="1">
    <citation type="submission" date="2018-11" db="EMBL/GenBank/DDBJ databases">
        <authorList>
            <person name="Mardanov A.V."/>
            <person name="Ravin N.V."/>
            <person name="Dedysh S.N."/>
        </authorList>
    </citation>
    <scope>NUCLEOTIDE SEQUENCE [LARGE SCALE GENOMIC DNA]</scope>
    <source>
        <strain evidence="4 5">AF10</strain>
    </source>
</reference>
<keyword evidence="5" id="KW-1185">Reference proteome</keyword>
<dbReference type="Pfam" id="PF00583">
    <property type="entry name" value="Acetyltransf_1"/>
    <property type="match status" value="1"/>
</dbReference>
<dbReference type="InterPro" id="IPR050832">
    <property type="entry name" value="Bact_Acetyltransf"/>
</dbReference>
<reference evidence="5" key="2">
    <citation type="submission" date="2019-02" db="EMBL/GenBank/DDBJ databases">
        <title>Granulicella sibirica sp. nov., a psychrotolerant acidobacterium isolated from an organic soil layer in forested tundra, West Siberia.</title>
        <authorList>
            <person name="Oshkin I.Y."/>
            <person name="Kulichevskaya I.S."/>
            <person name="Rijpstra W.I.C."/>
            <person name="Sinninghe Damste J.S."/>
            <person name="Rakitin A.L."/>
            <person name="Ravin N.V."/>
            <person name="Dedysh S.N."/>
        </authorList>
    </citation>
    <scope>NUCLEOTIDE SEQUENCE [LARGE SCALE GENOMIC DNA]</scope>
    <source>
        <strain evidence="5">AF10</strain>
    </source>
</reference>
<organism evidence="4 5">
    <name type="scientific">Granulicella sibirica</name>
    <dbReference type="NCBI Taxonomy" id="2479048"/>
    <lineage>
        <taxon>Bacteria</taxon>
        <taxon>Pseudomonadati</taxon>
        <taxon>Acidobacteriota</taxon>
        <taxon>Terriglobia</taxon>
        <taxon>Terriglobales</taxon>
        <taxon>Acidobacteriaceae</taxon>
        <taxon>Granulicella</taxon>
    </lineage>
</organism>
<keyword evidence="1 4" id="KW-0808">Transferase</keyword>
<name>A0A4Q0T2D6_9BACT</name>
<dbReference type="SUPFAM" id="SSF55729">
    <property type="entry name" value="Acyl-CoA N-acyltransferases (Nat)"/>
    <property type="match status" value="1"/>
</dbReference>
<comment type="caution">
    <text evidence="4">The sequence shown here is derived from an EMBL/GenBank/DDBJ whole genome shotgun (WGS) entry which is preliminary data.</text>
</comment>
<evidence type="ECO:0000259" key="3">
    <source>
        <dbReference type="PROSITE" id="PS51186"/>
    </source>
</evidence>
<evidence type="ECO:0000256" key="1">
    <source>
        <dbReference type="ARBA" id="ARBA00022679"/>
    </source>
</evidence>
<dbReference type="InterPro" id="IPR016181">
    <property type="entry name" value="Acyl_CoA_acyltransferase"/>
</dbReference>
<protein>
    <submittedName>
        <fullName evidence="4">Acetyltransferase</fullName>
    </submittedName>
</protein>
<dbReference type="Proteomes" id="UP000289437">
    <property type="component" value="Unassembled WGS sequence"/>
</dbReference>
<dbReference type="PROSITE" id="PS51186">
    <property type="entry name" value="GNAT"/>
    <property type="match status" value="1"/>
</dbReference>
<dbReference type="GO" id="GO:0016747">
    <property type="term" value="F:acyltransferase activity, transferring groups other than amino-acyl groups"/>
    <property type="evidence" value="ECO:0007669"/>
    <property type="project" value="InterPro"/>
</dbReference>
<proteinExistence type="predicted"/>
<dbReference type="CDD" id="cd04301">
    <property type="entry name" value="NAT_SF"/>
    <property type="match status" value="1"/>
</dbReference>
<evidence type="ECO:0000313" key="5">
    <source>
        <dbReference type="Proteomes" id="UP000289437"/>
    </source>
</evidence>
<dbReference type="AlphaFoldDB" id="A0A4Q0T2D6"/>
<keyword evidence="2" id="KW-0012">Acyltransferase</keyword>
<accession>A0A4Q0T2D6</accession>